<dbReference type="Gene3D" id="3.20.20.380">
    <property type="entry name" value="Copper homeostasis (CutC) domain"/>
    <property type="match status" value="1"/>
</dbReference>
<evidence type="ECO:0000256" key="1">
    <source>
        <dbReference type="ARBA" id="ARBA00007768"/>
    </source>
</evidence>
<dbReference type="Pfam" id="PF03932">
    <property type="entry name" value="CutC"/>
    <property type="match status" value="1"/>
</dbReference>
<dbReference type="PANTHER" id="PTHR12598">
    <property type="entry name" value="COPPER HOMEOSTASIS PROTEIN CUTC"/>
    <property type="match status" value="1"/>
</dbReference>
<proteinExistence type="inferred from homology"/>
<keyword evidence="2" id="KW-0963">Cytoplasm</keyword>
<accession>A0ABU0J8Q7</accession>
<comment type="caution">
    <text evidence="2">Once thought to be involved in copper homeostasis, experiments in E.coli have shown this is not the case.</text>
</comment>
<reference evidence="3 4" key="1">
    <citation type="submission" date="2023-07" db="EMBL/GenBank/DDBJ databases">
        <title>Genomic Encyclopedia of Type Strains, Phase IV (KMG-IV): sequencing the most valuable type-strain genomes for metagenomic binning, comparative biology and taxonomic classification.</title>
        <authorList>
            <person name="Goeker M."/>
        </authorList>
    </citation>
    <scope>NUCLEOTIDE SEQUENCE [LARGE SCALE GENOMIC DNA]</scope>
    <source>
        <strain evidence="3 4">DSM 19619</strain>
    </source>
</reference>
<name>A0ABU0J8Q7_9HYPH</name>
<dbReference type="RefSeq" id="WP_307272501.1">
    <property type="nucleotide sequence ID" value="NZ_JAUSVX010000004.1"/>
</dbReference>
<organism evidence="3 4">
    <name type="scientific">Labrys wisconsinensis</name>
    <dbReference type="NCBI Taxonomy" id="425677"/>
    <lineage>
        <taxon>Bacteria</taxon>
        <taxon>Pseudomonadati</taxon>
        <taxon>Pseudomonadota</taxon>
        <taxon>Alphaproteobacteria</taxon>
        <taxon>Hyphomicrobiales</taxon>
        <taxon>Xanthobacteraceae</taxon>
        <taxon>Labrys</taxon>
    </lineage>
</organism>
<evidence type="ECO:0000313" key="3">
    <source>
        <dbReference type="EMBL" id="MDQ0469634.1"/>
    </source>
</evidence>
<dbReference type="Proteomes" id="UP001242480">
    <property type="component" value="Unassembled WGS sequence"/>
</dbReference>
<dbReference type="PANTHER" id="PTHR12598:SF0">
    <property type="entry name" value="COPPER HOMEOSTASIS PROTEIN CUTC HOMOLOG"/>
    <property type="match status" value="1"/>
</dbReference>
<evidence type="ECO:0000313" key="4">
    <source>
        <dbReference type="Proteomes" id="UP001242480"/>
    </source>
</evidence>
<comment type="caution">
    <text evidence="3">The sequence shown here is derived from an EMBL/GenBank/DDBJ whole genome shotgun (WGS) entry which is preliminary data.</text>
</comment>
<dbReference type="InterPro" id="IPR036822">
    <property type="entry name" value="CutC-like_dom_sf"/>
</dbReference>
<comment type="similarity">
    <text evidence="1 2">Belongs to the CutC family.</text>
</comment>
<dbReference type="InterPro" id="IPR005627">
    <property type="entry name" value="CutC-like"/>
</dbReference>
<protein>
    <recommendedName>
        <fullName evidence="2">PF03932 family protein CutC</fullName>
    </recommendedName>
</protein>
<gene>
    <name evidence="2" type="primary">cutC</name>
    <name evidence="3" type="ORF">QO011_002650</name>
</gene>
<evidence type="ECO:0000256" key="2">
    <source>
        <dbReference type="HAMAP-Rule" id="MF_00795"/>
    </source>
</evidence>
<dbReference type="EMBL" id="JAUSVX010000004">
    <property type="protein sequence ID" value="MDQ0469634.1"/>
    <property type="molecule type" value="Genomic_DNA"/>
</dbReference>
<keyword evidence="4" id="KW-1185">Reference proteome</keyword>
<dbReference type="HAMAP" id="MF_00795">
    <property type="entry name" value="CutC"/>
    <property type="match status" value="1"/>
</dbReference>
<sequence length="247" mass="25469">MPLLEICIDSVAGVTAAVEAGAARVELCAALIEGGITPSIGMVRQAVAAAAGRVKVHVIIRPRGGDFLYDEAEFAAMLADVEAVKAAGADGVVIGLLDAEGGIDTERSAALIARARPLSVTFHRAFDVSRDPFAGLDALIGLGVDRLLTSGQEPGVLEGAPLIRALIARAAGRLVVMPGGDITQRNAARILAETGAAEIHFAAFEPGVSAMRWRNEAVFMGGALRPPEYDRPATTATAIRRVAQAAG</sequence>
<comment type="subcellular location">
    <subcellularLocation>
        <location evidence="2">Cytoplasm</location>
    </subcellularLocation>
</comment>
<dbReference type="SUPFAM" id="SSF110395">
    <property type="entry name" value="CutC-like"/>
    <property type="match status" value="1"/>
</dbReference>